<dbReference type="Proteomes" id="UP001056120">
    <property type="component" value="Linkage Group LG27"/>
</dbReference>
<sequence length="135" mass="15131">MTDGTSCRTVYSHLHRPPVPASYNRSIFQTCSRLLARSIFQPNLASLFDCSLLDSPLDFRPSHLVLIGFQNQGFSFCSRETVFLMWEMLDVPSAKKTIKPAINLNLWKSLFPVALVDTIGHVAASNLDIISEKCI</sequence>
<keyword evidence="2" id="KW-1185">Reference proteome</keyword>
<dbReference type="EMBL" id="CM042044">
    <property type="protein sequence ID" value="KAI3686556.1"/>
    <property type="molecule type" value="Genomic_DNA"/>
</dbReference>
<proteinExistence type="predicted"/>
<reference evidence="1 2" key="2">
    <citation type="journal article" date="2022" name="Mol. Ecol. Resour.">
        <title>The genomes of chicory, endive, great burdock and yacon provide insights into Asteraceae paleo-polyploidization history and plant inulin production.</title>
        <authorList>
            <person name="Fan W."/>
            <person name="Wang S."/>
            <person name="Wang H."/>
            <person name="Wang A."/>
            <person name="Jiang F."/>
            <person name="Liu H."/>
            <person name="Zhao H."/>
            <person name="Xu D."/>
            <person name="Zhang Y."/>
        </authorList>
    </citation>
    <scope>NUCLEOTIDE SEQUENCE [LARGE SCALE GENOMIC DNA]</scope>
    <source>
        <strain evidence="2">cv. Yunnan</strain>
        <tissue evidence="1">Leaves</tissue>
    </source>
</reference>
<evidence type="ECO:0000313" key="2">
    <source>
        <dbReference type="Proteomes" id="UP001056120"/>
    </source>
</evidence>
<evidence type="ECO:0000313" key="1">
    <source>
        <dbReference type="EMBL" id="KAI3686556.1"/>
    </source>
</evidence>
<reference evidence="2" key="1">
    <citation type="journal article" date="2022" name="Mol. Ecol. Resour.">
        <title>The genomes of chicory, endive, great burdock and yacon provide insights into Asteraceae palaeo-polyploidization history and plant inulin production.</title>
        <authorList>
            <person name="Fan W."/>
            <person name="Wang S."/>
            <person name="Wang H."/>
            <person name="Wang A."/>
            <person name="Jiang F."/>
            <person name="Liu H."/>
            <person name="Zhao H."/>
            <person name="Xu D."/>
            <person name="Zhang Y."/>
        </authorList>
    </citation>
    <scope>NUCLEOTIDE SEQUENCE [LARGE SCALE GENOMIC DNA]</scope>
    <source>
        <strain evidence="2">cv. Yunnan</strain>
    </source>
</reference>
<comment type="caution">
    <text evidence="1">The sequence shown here is derived from an EMBL/GenBank/DDBJ whole genome shotgun (WGS) entry which is preliminary data.</text>
</comment>
<name>A0ACB8YM59_9ASTR</name>
<gene>
    <name evidence="1" type="ORF">L1987_80235</name>
</gene>
<protein>
    <submittedName>
        <fullName evidence="1">Uncharacterized protein</fullName>
    </submittedName>
</protein>
<organism evidence="1 2">
    <name type="scientific">Smallanthus sonchifolius</name>
    <dbReference type="NCBI Taxonomy" id="185202"/>
    <lineage>
        <taxon>Eukaryota</taxon>
        <taxon>Viridiplantae</taxon>
        <taxon>Streptophyta</taxon>
        <taxon>Embryophyta</taxon>
        <taxon>Tracheophyta</taxon>
        <taxon>Spermatophyta</taxon>
        <taxon>Magnoliopsida</taxon>
        <taxon>eudicotyledons</taxon>
        <taxon>Gunneridae</taxon>
        <taxon>Pentapetalae</taxon>
        <taxon>asterids</taxon>
        <taxon>campanulids</taxon>
        <taxon>Asterales</taxon>
        <taxon>Asteraceae</taxon>
        <taxon>Asteroideae</taxon>
        <taxon>Heliantheae alliance</taxon>
        <taxon>Millerieae</taxon>
        <taxon>Smallanthus</taxon>
    </lineage>
</organism>
<accession>A0ACB8YM59</accession>